<accession>C8P5D1</accession>
<dbReference type="STRING" id="525309.HMPREF0494_0525"/>
<dbReference type="Proteomes" id="UP000003675">
    <property type="component" value="Unassembled WGS sequence"/>
</dbReference>
<sequence length="139" mass="16008">MVRTEGVSCLARQEAEKYFQQMTGKKVAWTISQPEDGLVRAGYPQYDQELLDFVRCFRDSPSYDQQYRKTLRHFHIKPKLNGVTVSQALLINNTRVANAMLSLIVDGEDLQRGTWARAMQEGYFYQLLKLAAEDEKVKG</sequence>
<dbReference type="AlphaFoldDB" id="C8P5D1"/>
<dbReference type="HOGENOM" id="CLU_1935352_0_0_9"/>
<evidence type="ECO:0000313" key="1">
    <source>
        <dbReference type="EMBL" id="EEW54342.1"/>
    </source>
</evidence>
<organism evidence="1 2">
    <name type="scientific">Limosilactobacillus antri DSM 16041</name>
    <dbReference type="NCBI Taxonomy" id="525309"/>
    <lineage>
        <taxon>Bacteria</taxon>
        <taxon>Bacillati</taxon>
        <taxon>Bacillota</taxon>
        <taxon>Bacilli</taxon>
        <taxon>Lactobacillales</taxon>
        <taxon>Lactobacillaceae</taxon>
        <taxon>Limosilactobacillus</taxon>
    </lineage>
</organism>
<reference evidence="1 2" key="1">
    <citation type="submission" date="2009-09" db="EMBL/GenBank/DDBJ databases">
        <authorList>
            <person name="Qin X."/>
            <person name="Bachman B."/>
            <person name="Battles P."/>
            <person name="Bell A."/>
            <person name="Bess C."/>
            <person name="Bickham C."/>
            <person name="Chaboub L."/>
            <person name="Chen D."/>
            <person name="Coyle M."/>
            <person name="Deiros D.R."/>
            <person name="Dinh H."/>
            <person name="Forbes L."/>
            <person name="Fowler G."/>
            <person name="Francisco L."/>
            <person name="Fu Q."/>
            <person name="Gubbala S."/>
            <person name="Hale W."/>
            <person name="Han Y."/>
            <person name="Hemphill L."/>
            <person name="Highlander S.K."/>
            <person name="Hirani K."/>
            <person name="Hogues M."/>
            <person name="Jackson L."/>
            <person name="Jakkamsetti A."/>
            <person name="Javaid M."/>
            <person name="Jiang H."/>
            <person name="Korchina V."/>
            <person name="Kovar C."/>
            <person name="Lara F."/>
            <person name="Lee S."/>
            <person name="Mata R."/>
            <person name="Mathew T."/>
            <person name="Moen C."/>
            <person name="Morales K."/>
            <person name="Munidasa M."/>
            <person name="Nazareth L."/>
            <person name="Ngo R."/>
            <person name="Nguyen L."/>
            <person name="Okwuonu G."/>
            <person name="Ongeri F."/>
            <person name="Patil S."/>
            <person name="Petrosino J."/>
            <person name="Pham C."/>
            <person name="Pham P."/>
            <person name="Pu L.-L."/>
            <person name="Puazo M."/>
            <person name="Raj R."/>
            <person name="Reid J."/>
            <person name="Rouhana J."/>
            <person name="Saada N."/>
            <person name="Shang Y."/>
            <person name="Simmons D."/>
            <person name="Thornton R."/>
            <person name="Warren J."/>
            <person name="Weissenberger G."/>
            <person name="Zhang J."/>
            <person name="Zhang L."/>
            <person name="Zhou C."/>
            <person name="Zhu D."/>
            <person name="Muzny D."/>
            <person name="Worley K."/>
            <person name="Gibbs R."/>
        </authorList>
    </citation>
    <scope>NUCLEOTIDE SEQUENCE [LARGE SCALE GENOMIC DNA]</scope>
    <source>
        <strain evidence="1 2">DSM 16041</strain>
    </source>
</reference>
<evidence type="ECO:0000313" key="2">
    <source>
        <dbReference type="Proteomes" id="UP000003675"/>
    </source>
</evidence>
<dbReference type="EMBL" id="ACLL01000013">
    <property type="protein sequence ID" value="EEW54342.1"/>
    <property type="molecule type" value="Genomic_DNA"/>
</dbReference>
<dbReference type="OrthoDB" id="2322778at2"/>
<proteinExistence type="predicted"/>
<name>C8P5D1_9LACO</name>
<protein>
    <submittedName>
        <fullName evidence="1">Uncharacterized protein</fullName>
    </submittedName>
</protein>
<comment type="caution">
    <text evidence="1">The sequence shown here is derived from an EMBL/GenBank/DDBJ whole genome shotgun (WGS) entry which is preliminary data.</text>
</comment>
<gene>
    <name evidence="1" type="ORF">HMPREF0494_0525</name>
</gene>
<dbReference type="eggNOG" id="ENOG5030A9I">
    <property type="taxonomic scope" value="Bacteria"/>
</dbReference>